<dbReference type="InterPro" id="IPR039269">
    <property type="entry name" value="ANKFN1"/>
</dbReference>
<dbReference type="PANTHER" id="PTHR21437:SF1">
    <property type="entry name" value="WIDE AWAKE"/>
    <property type="match status" value="1"/>
</dbReference>
<feature type="region of interest" description="Disordered" evidence="1">
    <location>
        <begin position="161"/>
        <end position="181"/>
    </location>
</feature>
<dbReference type="AlphaFoldDB" id="A0A915LMM4"/>
<dbReference type="WBParaSite" id="scaffold14736_cov203.g17605">
    <property type="protein sequence ID" value="scaffold14736_cov203.g17605"/>
    <property type="gene ID" value="scaffold14736_cov203.g17605"/>
</dbReference>
<organism evidence="2 3">
    <name type="scientific">Meloidogyne javanica</name>
    <name type="common">Root-knot nematode worm</name>
    <dbReference type="NCBI Taxonomy" id="6303"/>
    <lineage>
        <taxon>Eukaryota</taxon>
        <taxon>Metazoa</taxon>
        <taxon>Ecdysozoa</taxon>
        <taxon>Nematoda</taxon>
        <taxon>Chromadorea</taxon>
        <taxon>Rhabditida</taxon>
        <taxon>Tylenchina</taxon>
        <taxon>Tylenchomorpha</taxon>
        <taxon>Tylenchoidea</taxon>
        <taxon>Meloidogynidae</taxon>
        <taxon>Meloidogyninae</taxon>
        <taxon>Meloidogyne</taxon>
        <taxon>Meloidogyne incognita group</taxon>
    </lineage>
</organism>
<feature type="compositionally biased region" description="Basic and acidic residues" evidence="1">
    <location>
        <begin position="164"/>
        <end position="180"/>
    </location>
</feature>
<feature type="compositionally biased region" description="Basic and acidic residues" evidence="1">
    <location>
        <begin position="59"/>
        <end position="80"/>
    </location>
</feature>
<dbReference type="GO" id="GO:0061172">
    <property type="term" value="P:regulation of establishment of bipolar cell polarity"/>
    <property type="evidence" value="ECO:0007669"/>
    <property type="project" value="TreeGrafter"/>
</dbReference>
<accession>A0A915LMM4</accession>
<feature type="compositionally biased region" description="Polar residues" evidence="1">
    <location>
        <begin position="81"/>
        <end position="91"/>
    </location>
</feature>
<evidence type="ECO:0000313" key="3">
    <source>
        <dbReference type="WBParaSite" id="scaffold14736_cov203.g17605"/>
    </source>
</evidence>
<protein>
    <submittedName>
        <fullName evidence="3">Uncharacterized protein</fullName>
    </submittedName>
</protein>
<dbReference type="GO" id="GO:0005819">
    <property type="term" value="C:spindle"/>
    <property type="evidence" value="ECO:0007669"/>
    <property type="project" value="TreeGrafter"/>
</dbReference>
<name>A0A915LMM4_MELJA</name>
<proteinExistence type="predicted"/>
<sequence length="389" mass="43992">MTAKRGRHLIRAILFIVRLRRDVQSAHRRRTTRRRMGALAKTAAMLRQNSGGGGCSPNKMKDRPPLTRCESSRRPRHELLRQSQHRNSAPSTIYPAPISPSPQPLNNFDEGEVDESNSEFDSFLQMPSPYQQLQKEIYSSKAHKFAVNSIKEEKINNFNEEENSEKLLEEKSERNDENESKITGWLDPKVFPTTSNACNKRSKNGNINGNNTTAGLRQLFSAGAKLVKNVQRGLYLATLFYTENGRILCTVDDCLPVICVDENFTGNGLNPDEFHWLLKLSLCWNQLKQLQNALLNCNTASANCSIRIRLLEAVAAMHNALGVKDIGRLHYVPLQPRPGTHILVTVRLLLSKDNDVVLAAQGLALRWMRLSKFLIRRQGCSVMEVCYII</sequence>
<evidence type="ECO:0000256" key="1">
    <source>
        <dbReference type="SAM" id="MobiDB-lite"/>
    </source>
</evidence>
<dbReference type="PANTHER" id="PTHR21437">
    <property type="entry name" value="WIDE AWAKE"/>
    <property type="match status" value="1"/>
</dbReference>
<reference evidence="3" key="1">
    <citation type="submission" date="2022-11" db="UniProtKB">
        <authorList>
            <consortium name="WormBaseParasite"/>
        </authorList>
    </citation>
    <scope>IDENTIFICATION</scope>
</reference>
<keyword evidence="2" id="KW-1185">Reference proteome</keyword>
<feature type="region of interest" description="Disordered" evidence="1">
    <location>
        <begin position="47"/>
        <end position="101"/>
    </location>
</feature>
<dbReference type="Proteomes" id="UP000887561">
    <property type="component" value="Unplaced"/>
</dbReference>
<evidence type="ECO:0000313" key="2">
    <source>
        <dbReference type="Proteomes" id="UP000887561"/>
    </source>
</evidence>
<dbReference type="GO" id="GO:0000132">
    <property type="term" value="P:establishment of mitotic spindle orientation"/>
    <property type="evidence" value="ECO:0007669"/>
    <property type="project" value="TreeGrafter"/>
</dbReference>